<dbReference type="AlphaFoldDB" id="A0A2I0JMC2"/>
<reference evidence="2 3" key="1">
    <citation type="submission" date="2017-11" db="EMBL/GenBank/DDBJ databases">
        <title>De-novo sequencing of pomegranate (Punica granatum L.) genome.</title>
        <authorList>
            <person name="Akparov Z."/>
            <person name="Amiraslanov A."/>
            <person name="Hajiyeva S."/>
            <person name="Abbasov M."/>
            <person name="Kaur K."/>
            <person name="Hamwieh A."/>
            <person name="Solovyev V."/>
            <person name="Salamov A."/>
            <person name="Braich B."/>
            <person name="Kosarev P."/>
            <person name="Mahmoud A."/>
            <person name="Hajiyev E."/>
            <person name="Babayeva S."/>
            <person name="Izzatullayeva V."/>
            <person name="Mammadov A."/>
            <person name="Mammadov A."/>
            <person name="Sharifova S."/>
            <person name="Ojaghi J."/>
            <person name="Eynullazada K."/>
            <person name="Bayramov B."/>
            <person name="Abdulazimova A."/>
            <person name="Shahmuradov I."/>
        </authorList>
    </citation>
    <scope>NUCLEOTIDE SEQUENCE [LARGE SCALE GENOMIC DNA]</scope>
    <source>
        <strain evidence="3">cv. AG2017</strain>
        <tissue evidence="2">Leaf</tissue>
    </source>
</reference>
<feature type="region of interest" description="Disordered" evidence="1">
    <location>
        <begin position="78"/>
        <end position="103"/>
    </location>
</feature>
<protein>
    <submittedName>
        <fullName evidence="2">Uncharacterized protein</fullName>
    </submittedName>
</protein>
<keyword evidence="3" id="KW-1185">Reference proteome</keyword>
<proteinExistence type="predicted"/>
<name>A0A2I0JMC2_PUNGR</name>
<organism evidence="2 3">
    <name type="scientific">Punica granatum</name>
    <name type="common">Pomegranate</name>
    <dbReference type="NCBI Taxonomy" id="22663"/>
    <lineage>
        <taxon>Eukaryota</taxon>
        <taxon>Viridiplantae</taxon>
        <taxon>Streptophyta</taxon>
        <taxon>Embryophyta</taxon>
        <taxon>Tracheophyta</taxon>
        <taxon>Spermatophyta</taxon>
        <taxon>Magnoliopsida</taxon>
        <taxon>eudicotyledons</taxon>
        <taxon>Gunneridae</taxon>
        <taxon>Pentapetalae</taxon>
        <taxon>rosids</taxon>
        <taxon>malvids</taxon>
        <taxon>Myrtales</taxon>
        <taxon>Lythraceae</taxon>
        <taxon>Punica</taxon>
    </lineage>
</organism>
<evidence type="ECO:0000313" key="3">
    <source>
        <dbReference type="Proteomes" id="UP000233551"/>
    </source>
</evidence>
<dbReference type="EMBL" id="PGOL01001586">
    <property type="protein sequence ID" value="PKI56666.1"/>
    <property type="molecule type" value="Genomic_DNA"/>
</dbReference>
<gene>
    <name evidence="2" type="ORF">CRG98_022916</name>
</gene>
<comment type="caution">
    <text evidence="2">The sequence shown here is derived from an EMBL/GenBank/DDBJ whole genome shotgun (WGS) entry which is preliminary data.</text>
</comment>
<evidence type="ECO:0000256" key="1">
    <source>
        <dbReference type="SAM" id="MobiDB-lite"/>
    </source>
</evidence>
<sequence length="103" mass="11218">MGYWDLGLSRMGRWAVVGLEWTATSGPGWIADTGPGWIADAGPVNRREGTRFGWRCGCTRSRKVVERGWGGSKPRLCVGQGANRESEAPVEEDELAPDLRISG</sequence>
<evidence type="ECO:0000313" key="2">
    <source>
        <dbReference type="EMBL" id="PKI56666.1"/>
    </source>
</evidence>
<dbReference type="Proteomes" id="UP000233551">
    <property type="component" value="Unassembled WGS sequence"/>
</dbReference>
<accession>A0A2I0JMC2</accession>